<dbReference type="PROSITE" id="PS50011">
    <property type="entry name" value="PROTEIN_KINASE_DOM"/>
    <property type="match status" value="1"/>
</dbReference>
<reference evidence="11 12" key="1">
    <citation type="submission" date="2016-08" db="EMBL/GenBank/DDBJ databases">
        <title>A Parts List for Fungal Cellulosomes Revealed by Comparative Genomics.</title>
        <authorList>
            <consortium name="DOE Joint Genome Institute"/>
            <person name="Haitjema C.H."/>
            <person name="Gilmore S.P."/>
            <person name="Henske J.K."/>
            <person name="Solomon K.V."/>
            <person name="De Groot R."/>
            <person name="Kuo A."/>
            <person name="Mondo S.J."/>
            <person name="Salamov A.A."/>
            <person name="Labutti K."/>
            <person name="Zhao Z."/>
            <person name="Chiniquy J."/>
            <person name="Barry K."/>
            <person name="Brewer H.M."/>
            <person name="Purvine S.O."/>
            <person name="Wright A.T."/>
            <person name="Boxma B."/>
            <person name="Van Alen T."/>
            <person name="Hackstein J.H."/>
            <person name="Baker S.E."/>
            <person name="Grigoriev I.V."/>
            <person name="O'Malley M.A."/>
        </authorList>
    </citation>
    <scope>NUCLEOTIDE SEQUENCE [LARGE SCALE GENOMIC DNA]</scope>
    <source>
        <strain evidence="11 12">G1</strain>
    </source>
</reference>
<gene>
    <name evidence="11" type="ORF">LY90DRAFT_46867</name>
</gene>
<feature type="compositionally biased region" description="Polar residues" evidence="9">
    <location>
        <begin position="62"/>
        <end position="74"/>
    </location>
</feature>
<dbReference type="PANTHER" id="PTHR11476:SF10">
    <property type="entry name" value="NON-SPECIFIC SERINE_THREONINE PROTEIN KINASE"/>
    <property type="match status" value="1"/>
</dbReference>
<dbReference type="AlphaFoldDB" id="A0A1Y2BW45"/>
<dbReference type="CDD" id="cd00773">
    <property type="entry name" value="HisRS-like_core"/>
    <property type="match status" value="1"/>
</dbReference>
<evidence type="ECO:0000256" key="2">
    <source>
        <dbReference type="ARBA" id="ARBA00022527"/>
    </source>
</evidence>
<dbReference type="Gene3D" id="3.30.930.10">
    <property type="entry name" value="Bira Bifunctional Protein, Domain 2"/>
    <property type="match status" value="1"/>
</dbReference>
<dbReference type="Proteomes" id="UP000193920">
    <property type="component" value="Unassembled WGS sequence"/>
</dbReference>
<evidence type="ECO:0000313" key="12">
    <source>
        <dbReference type="Proteomes" id="UP000193920"/>
    </source>
</evidence>
<comment type="caution">
    <text evidence="11">The sequence shown here is derived from an EMBL/GenBank/DDBJ whole genome shotgun (WGS) entry which is preliminary data.</text>
</comment>
<feature type="domain" description="Protein kinase" evidence="10">
    <location>
        <begin position="1"/>
        <end position="312"/>
    </location>
</feature>
<keyword evidence="5" id="KW-0418">Kinase</keyword>
<dbReference type="InterPro" id="IPR008271">
    <property type="entry name" value="Ser/Thr_kinase_AS"/>
</dbReference>
<name>A0A1Y2BW45_9FUNG</name>
<dbReference type="GO" id="GO:0003723">
    <property type="term" value="F:RNA binding"/>
    <property type="evidence" value="ECO:0007669"/>
    <property type="project" value="TreeGrafter"/>
</dbReference>
<keyword evidence="12" id="KW-1185">Reference proteome</keyword>
<dbReference type="Pfam" id="PF00069">
    <property type="entry name" value="Pkinase"/>
    <property type="match status" value="1"/>
</dbReference>
<organism evidence="11 12">
    <name type="scientific">Neocallimastix californiae</name>
    <dbReference type="NCBI Taxonomy" id="1754190"/>
    <lineage>
        <taxon>Eukaryota</taxon>
        <taxon>Fungi</taxon>
        <taxon>Fungi incertae sedis</taxon>
        <taxon>Chytridiomycota</taxon>
        <taxon>Chytridiomycota incertae sedis</taxon>
        <taxon>Neocallimastigomycetes</taxon>
        <taxon>Neocallimastigales</taxon>
        <taxon>Neocallimastigaceae</taxon>
        <taxon>Neocallimastix</taxon>
    </lineage>
</organism>
<dbReference type="GO" id="GO:0006427">
    <property type="term" value="P:histidyl-tRNA aminoacylation"/>
    <property type="evidence" value="ECO:0007669"/>
    <property type="project" value="TreeGrafter"/>
</dbReference>
<evidence type="ECO:0000256" key="3">
    <source>
        <dbReference type="ARBA" id="ARBA00022679"/>
    </source>
</evidence>
<keyword evidence="6" id="KW-0067">ATP-binding</keyword>
<evidence type="ECO:0000256" key="6">
    <source>
        <dbReference type="ARBA" id="ARBA00022840"/>
    </source>
</evidence>
<evidence type="ECO:0000259" key="10">
    <source>
        <dbReference type="PROSITE" id="PS50011"/>
    </source>
</evidence>
<keyword evidence="3" id="KW-0808">Transferase</keyword>
<evidence type="ECO:0000256" key="1">
    <source>
        <dbReference type="ARBA" id="ARBA00012513"/>
    </source>
</evidence>
<dbReference type="Pfam" id="PF12745">
    <property type="entry name" value="HGTP_anticodon2"/>
    <property type="match status" value="1"/>
</dbReference>
<dbReference type="GO" id="GO:0005829">
    <property type="term" value="C:cytosol"/>
    <property type="evidence" value="ECO:0007669"/>
    <property type="project" value="TreeGrafter"/>
</dbReference>
<dbReference type="OrthoDB" id="341578at2759"/>
<evidence type="ECO:0000313" key="11">
    <source>
        <dbReference type="EMBL" id="ORY38971.1"/>
    </source>
</evidence>
<keyword evidence="4" id="KW-0547">Nucleotide-binding</keyword>
<dbReference type="EMBL" id="MCOG01000134">
    <property type="protein sequence ID" value="ORY38971.1"/>
    <property type="molecule type" value="Genomic_DNA"/>
</dbReference>
<protein>
    <recommendedName>
        <fullName evidence="1">non-specific serine/threonine protein kinase</fullName>
        <ecNumber evidence="1">2.7.11.1</ecNumber>
    </recommendedName>
</protein>
<dbReference type="SMART" id="SM00220">
    <property type="entry name" value="S_TKc"/>
    <property type="match status" value="1"/>
</dbReference>
<dbReference type="SUPFAM" id="SSF52954">
    <property type="entry name" value="Class II aaRS ABD-related"/>
    <property type="match status" value="1"/>
</dbReference>
<comment type="catalytic activity">
    <reaction evidence="7">
        <text>L-threonyl-[protein] + ATP = O-phospho-L-threonyl-[protein] + ADP + H(+)</text>
        <dbReference type="Rhea" id="RHEA:46608"/>
        <dbReference type="Rhea" id="RHEA-COMP:11060"/>
        <dbReference type="Rhea" id="RHEA-COMP:11605"/>
        <dbReference type="ChEBI" id="CHEBI:15378"/>
        <dbReference type="ChEBI" id="CHEBI:30013"/>
        <dbReference type="ChEBI" id="CHEBI:30616"/>
        <dbReference type="ChEBI" id="CHEBI:61977"/>
        <dbReference type="ChEBI" id="CHEBI:456216"/>
        <dbReference type="EC" id="2.7.11.1"/>
    </reaction>
</comment>
<dbReference type="SUPFAM" id="SSF55681">
    <property type="entry name" value="Class II aaRS and biotin synthetases"/>
    <property type="match status" value="1"/>
</dbReference>
<dbReference type="SUPFAM" id="SSF56112">
    <property type="entry name" value="Protein kinase-like (PK-like)"/>
    <property type="match status" value="1"/>
</dbReference>
<dbReference type="InterPro" id="IPR000719">
    <property type="entry name" value="Prot_kinase_dom"/>
</dbReference>
<keyword evidence="2" id="KW-0723">Serine/threonine-protein kinase</keyword>
<proteinExistence type="predicted"/>
<dbReference type="GO" id="GO:0032543">
    <property type="term" value="P:mitochondrial translation"/>
    <property type="evidence" value="ECO:0007669"/>
    <property type="project" value="TreeGrafter"/>
</dbReference>
<dbReference type="GO" id="GO:0005739">
    <property type="term" value="C:mitochondrion"/>
    <property type="evidence" value="ECO:0007669"/>
    <property type="project" value="TreeGrafter"/>
</dbReference>
<evidence type="ECO:0000256" key="5">
    <source>
        <dbReference type="ARBA" id="ARBA00022777"/>
    </source>
</evidence>
<feature type="region of interest" description="Disordered" evidence="9">
    <location>
        <begin position="32"/>
        <end position="86"/>
    </location>
</feature>
<dbReference type="Gene3D" id="3.40.50.800">
    <property type="entry name" value="Anticodon-binding domain"/>
    <property type="match status" value="1"/>
</dbReference>
<dbReference type="PROSITE" id="PS00108">
    <property type="entry name" value="PROTEIN_KINASE_ST"/>
    <property type="match status" value="1"/>
</dbReference>
<dbReference type="STRING" id="1754190.A0A1Y2BW45"/>
<dbReference type="Pfam" id="PF13393">
    <property type="entry name" value="tRNA-synt_His"/>
    <property type="match status" value="1"/>
</dbReference>
<evidence type="ECO:0000256" key="9">
    <source>
        <dbReference type="SAM" id="MobiDB-lite"/>
    </source>
</evidence>
<dbReference type="InterPro" id="IPR036621">
    <property type="entry name" value="Anticodon-bd_dom_sf"/>
</dbReference>
<dbReference type="GO" id="GO:0005524">
    <property type="term" value="F:ATP binding"/>
    <property type="evidence" value="ECO:0007669"/>
    <property type="project" value="UniProtKB-KW"/>
</dbReference>
<accession>A0A1Y2BW45</accession>
<evidence type="ECO:0000256" key="4">
    <source>
        <dbReference type="ARBA" id="ARBA00022741"/>
    </source>
</evidence>
<dbReference type="GO" id="GO:0004821">
    <property type="term" value="F:histidine-tRNA ligase activity"/>
    <property type="evidence" value="ECO:0007669"/>
    <property type="project" value="TreeGrafter"/>
</dbReference>
<dbReference type="InterPro" id="IPR011009">
    <property type="entry name" value="Kinase-like_dom_sf"/>
</dbReference>
<dbReference type="Gene3D" id="1.10.510.10">
    <property type="entry name" value="Transferase(Phosphotransferase) domain 1"/>
    <property type="match status" value="1"/>
</dbReference>
<sequence length="968" mass="112993">MLSTIVKSSNAIDWISSTSNLLKPKNIKRFGSFDNISSDSESSSSSDEEEEKDDSNFIIFQDDNSTQESSNKDYSSNSNGLSKSESKPDMPYKMLYIQMQYCEKKTLRNVIDEGLLTEEESWKYFRQLLEGLAHIHSQGMIHRDLKPSNVFLDENDDVKIGDFGLAITNHVHSRNNENVIQEKNNYQSFGSNRKYKKNKTQENTMTENYLLTGNIGTTFYVSPEVLKNKNTRYSQKVDMYSLGIIFFEMLYKMETGMERAKILENIRKEEIIFPDDFNTEKYHNQTEIIRLLLSHDPKRRPTSFEILQSDLLPPKMEDEYIKETLRTISNPNTPYYNKLMTSLFSKYCDGQTDFTYEFNSGNSVFDASRSVIFSKIKDKMIKIFRNHGAIEMDNTPLLMPKIPLHDFKKAVYLMDSGGGIVELPFDLTVPFARYISRNNVTFLKKYTFDHVYRQNIVGGQPRFVREVDFDIVHSVPCPKMTYDAEVIKVVVEILNEFESIRNENINIHLNHPKLVDAVFDYCKISKEEKLRLIIQHYILSLGRPNWKQVRKQLSVEFHIPGDNLNKLELFMTLKGTLEVVEPKLRTLINYSSKAKEGISDLKQLIDTLKVFGVNQTIIIDLSLLNNLQYYNGIMFQIEIDYYKRYEVLAAGGRYDSLIEKFKHPTSKQKILAVGTNIAITKIITSVKSEKDKNNKHIEILRNRKDNYFNKIWYPKYCDVFILSYNKGLLDEKIRICNELWKANISADYLLYDNNINMEEITKICKNDGVKFIIIVKETMKSDKNKNTVKVKNILENDETEVNKDELCDYLQIQLNDKIETNKHRKSDRNMVYSAENTISQNNNNPNIPNLNITVITPRDKRVKTKQIKKRNIIDRATHSIELLMKSLSNETSEVLGVYLKLQDLKQISKCNIYEEESFRKATEKLSTNKDYLKDIRYNILEILENDDSKNIFLYSLIENDFEILNFKH</sequence>
<evidence type="ECO:0000256" key="7">
    <source>
        <dbReference type="ARBA" id="ARBA00047899"/>
    </source>
</evidence>
<dbReference type="GO" id="GO:0004674">
    <property type="term" value="F:protein serine/threonine kinase activity"/>
    <property type="evidence" value="ECO:0007669"/>
    <property type="project" value="UniProtKB-KW"/>
</dbReference>
<dbReference type="EC" id="2.7.11.1" evidence="1"/>
<evidence type="ECO:0000256" key="8">
    <source>
        <dbReference type="ARBA" id="ARBA00048679"/>
    </source>
</evidence>
<dbReference type="PANTHER" id="PTHR11476">
    <property type="entry name" value="HISTIDYL-TRNA SYNTHETASE"/>
    <property type="match status" value="1"/>
</dbReference>
<dbReference type="InterPro" id="IPR041715">
    <property type="entry name" value="HisRS-like_core"/>
</dbReference>
<dbReference type="InterPro" id="IPR024435">
    <property type="entry name" value="HisRS-related_dom"/>
</dbReference>
<dbReference type="InterPro" id="IPR045864">
    <property type="entry name" value="aa-tRNA-synth_II/BPL/LPL"/>
</dbReference>
<comment type="catalytic activity">
    <reaction evidence="8">
        <text>L-seryl-[protein] + ATP = O-phospho-L-seryl-[protein] + ADP + H(+)</text>
        <dbReference type="Rhea" id="RHEA:17989"/>
        <dbReference type="Rhea" id="RHEA-COMP:9863"/>
        <dbReference type="Rhea" id="RHEA-COMP:11604"/>
        <dbReference type="ChEBI" id="CHEBI:15378"/>
        <dbReference type="ChEBI" id="CHEBI:29999"/>
        <dbReference type="ChEBI" id="CHEBI:30616"/>
        <dbReference type="ChEBI" id="CHEBI:83421"/>
        <dbReference type="ChEBI" id="CHEBI:456216"/>
        <dbReference type="EC" id="2.7.11.1"/>
    </reaction>
</comment>